<proteinExistence type="predicted"/>
<name>A0A0F9JW34_9ZZZZ</name>
<reference evidence="1" key="1">
    <citation type="journal article" date="2015" name="Nature">
        <title>Complex archaea that bridge the gap between prokaryotes and eukaryotes.</title>
        <authorList>
            <person name="Spang A."/>
            <person name="Saw J.H."/>
            <person name="Jorgensen S.L."/>
            <person name="Zaremba-Niedzwiedzka K."/>
            <person name="Martijn J."/>
            <person name="Lind A.E."/>
            <person name="van Eijk R."/>
            <person name="Schleper C."/>
            <person name="Guy L."/>
            <person name="Ettema T.J."/>
        </authorList>
    </citation>
    <scope>NUCLEOTIDE SEQUENCE</scope>
</reference>
<dbReference type="EMBL" id="LAZR01016754">
    <property type="protein sequence ID" value="KKM03143.1"/>
    <property type="molecule type" value="Genomic_DNA"/>
</dbReference>
<sequence>MINVIRERLRTGLGKLRWLAELIGQRIRAESALIRLLGEAYDLDRRRDDAAQRVGYRLLELWDEEGINVFEDPHVAEALSEARDLLDEINGLKEQASLINEISEVEQ</sequence>
<organism evidence="1">
    <name type="scientific">marine sediment metagenome</name>
    <dbReference type="NCBI Taxonomy" id="412755"/>
    <lineage>
        <taxon>unclassified sequences</taxon>
        <taxon>metagenomes</taxon>
        <taxon>ecological metagenomes</taxon>
    </lineage>
</organism>
<comment type="caution">
    <text evidence="1">The sequence shown here is derived from an EMBL/GenBank/DDBJ whole genome shotgun (WGS) entry which is preliminary data.</text>
</comment>
<evidence type="ECO:0000313" key="1">
    <source>
        <dbReference type="EMBL" id="KKM03143.1"/>
    </source>
</evidence>
<gene>
    <name evidence="1" type="ORF">LCGC14_1777380</name>
</gene>
<accession>A0A0F9JW34</accession>
<protein>
    <submittedName>
        <fullName evidence="1">Uncharacterized protein</fullName>
    </submittedName>
</protein>
<dbReference type="AlphaFoldDB" id="A0A0F9JW34"/>